<evidence type="ECO:0000313" key="5">
    <source>
        <dbReference type="EMBL" id="OZM56287.1"/>
    </source>
</evidence>
<keyword evidence="6" id="KW-1185">Reference proteome</keyword>
<evidence type="ECO:0000256" key="2">
    <source>
        <dbReference type="SAM" id="MobiDB-lite"/>
    </source>
</evidence>
<feature type="domain" description="Thioredoxin" evidence="4">
    <location>
        <begin position="63"/>
        <end position="203"/>
    </location>
</feature>
<evidence type="ECO:0000313" key="6">
    <source>
        <dbReference type="Proteomes" id="UP000217083"/>
    </source>
</evidence>
<sequence>MWRNIIAGIILSGLVIWGIMDYVTKEDSSQNGANGAHEDEQSTNPDENKNTAKENSDKLEVGIKIGNKAPDFTIENLEGETVSLSDYQGKKVILNMWATWCPPCRAEMPDMQRFYEKYANQGVEILAVNMTSQDTVSSIEEFKEELGLTFPILLDIHNEVGVTYRVLQIPSTWFINNDGVITNIALGAMNEEMMVKYIKQMDN</sequence>
<organism evidence="5 6">
    <name type="scientific">Lottiidibacillus patelloidae</name>
    <dbReference type="NCBI Taxonomy" id="2670334"/>
    <lineage>
        <taxon>Bacteria</taxon>
        <taxon>Bacillati</taxon>
        <taxon>Bacillota</taxon>
        <taxon>Bacilli</taxon>
        <taxon>Bacillales</taxon>
        <taxon>Bacillaceae</taxon>
        <taxon>Lottiidibacillus</taxon>
    </lineage>
</organism>
<dbReference type="InterPro" id="IPR036249">
    <property type="entry name" value="Thioredoxin-like_sf"/>
</dbReference>
<dbReference type="Gene3D" id="3.40.30.10">
    <property type="entry name" value="Glutaredoxin"/>
    <property type="match status" value="1"/>
</dbReference>
<dbReference type="PROSITE" id="PS00194">
    <property type="entry name" value="THIOREDOXIN_1"/>
    <property type="match status" value="1"/>
</dbReference>
<dbReference type="SUPFAM" id="SSF52833">
    <property type="entry name" value="Thioredoxin-like"/>
    <property type="match status" value="1"/>
</dbReference>
<evidence type="ECO:0000256" key="3">
    <source>
        <dbReference type="SAM" id="Phobius"/>
    </source>
</evidence>
<name>A0A263BSE0_9BACI</name>
<protein>
    <recommendedName>
        <fullName evidence="4">Thioredoxin domain-containing protein</fullName>
    </recommendedName>
</protein>
<keyword evidence="1" id="KW-1015">Disulfide bond</keyword>
<dbReference type="GO" id="GO:0016209">
    <property type="term" value="F:antioxidant activity"/>
    <property type="evidence" value="ECO:0007669"/>
    <property type="project" value="InterPro"/>
</dbReference>
<dbReference type="Pfam" id="PF00578">
    <property type="entry name" value="AhpC-TSA"/>
    <property type="match status" value="1"/>
</dbReference>
<evidence type="ECO:0000256" key="1">
    <source>
        <dbReference type="ARBA" id="ARBA00023157"/>
    </source>
</evidence>
<dbReference type="PROSITE" id="PS51352">
    <property type="entry name" value="THIOREDOXIN_2"/>
    <property type="match status" value="1"/>
</dbReference>
<dbReference type="PANTHER" id="PTHR42852">
    <property type="entry name" value="THIOL:DISULFIDE INTERCHANGE PROTEIN DSBE"/>
    <property type="match status" value="1"/>
</dbReference>
<proteinExistence type="predicted"/>
<keyword evidence="3" id="KW-0472">Membrane</keyword>
<keyword evidence="3" id="KW-0812">Transmembrane</keyword>
<dbReference type="RefSeq" id="WP_094925750.1">
    <property type="nucleotide sequence ID" value="NZ_NPIA01000007.1"/>
</dbReference>
<reference evidence="6" key="1">
    <citation type="submission" date="2017-08" db="EMBL/GenBank/DDBJ databases">
        <authorList>
            <person name="Huang Z."/>
        </authorList>
    </citation>
    <scope>NUCLEOTIDE SEQUENCE [LARGE SCALE GENOMIC DNA]</scope>
    <source>
        <strain evidence="6">SA5d-4</strain>
    </source>
</reference>
<gene>
    <name evidence="5" type="ORF">CIB95_12770</name>
</gene>
<dbReference type="InterPro" id="IPR000866">
    <property type="entry name" value="AhpC/TSA"/>
</dbReference>
<dbReference type="InterPro" id="IPR050553">
    <property type="entry name" value="Thioredoxin_ResA/DsbE_sf"/>
</dbReference>
<dbReference type="PANTHER" id="PTHR42852:SF1">
    <property type="entry name" value="THIOREDOXIN-LIKE PROTEIN YNEN"/>
    <property type="match status" value="1"/>
</dbReference>
<feature type="region of interest" description="Disordered" evidence="2">
    <location>
        <begin position="28"/>
        <end position="57"/>
    </location>
</feature>
<evidence type="ECO:0000259" key="4">
    <source>
        <dbReference type="PROSITE" id="PS51352"/>
    </source>
</evidence>
<dbReference type="InterPro" id="IPR013766">
    <property type="entry name" value="Thioredoxin_domain"/>
</dbReference>
<dbReference type="CDD" id="cd02966">
    <property type="entry name" value="TlpA_like_family"/>
    <property type="match status" value="1"/>
</dbReference>
<dbReference type="GO" id="GO:0016491">
    <property type="term" value="F:oxidoreductase activity"/>
    <property type="evidence" value="ECO:0007669"/>
    <property type="project" value="InterPro"/>
</dbReference>
<dbReference type="Proteomes" id="UP000217083">
    <property type="component" value="Unassembled WGS sequence"/>
</dbReference>
<keyword evidence="3" id="KW-1133">Transmembrane helix</keyword>
<feature type="compositionally biased region" description="Basic and acidic residues" evidence="2">
    <location>
        <begin position="36"/>
        <end position="57"/>
    </location>
</feature>
<feature type="transmembrane region" description="Helical" evidence="3">
    <location>
        <begin position="6"/>
        <end position="24"/>
    </location>
</feature>
<dbReference type="AlphaFoldDB" id="A0A263BSE0"/>
<comment type="caution">
    <text evidence="5">The sequence shown here is derived from an EMBL/GenBank/DDBJ whole genome shotgun (WGS) entry which is preliminary data.</text>
</comment>
<dbReference type="EMBL" id="NPIA01000007">
    <property type="protein sequence ID" value="OZM56287.1"/>
    <property type="molecule type" value="Genomic_DNA"/>
</dbReference>
<accession>A0A263BSE0</accession>
<dbReference type="InterPro" id="IPR017937">
    <property type="entry name" value="Thioredoxin_CS"/>
</dbReference>
<reference evidence="5 6" key="2">
    <citation type="submission" date="2017-09" db="EMBL/GenBank/DDBJ databases">
        <title>Bacillus patelloidae sp. nov., isolated from the intestinal tract of a marine limpet.</title>
        <authorList>
            <person name="Liu R."/>
            <person name="Dong C."/>
            <person name="Shao Z."/>
        </authorList>
    </citation>
    <scope>NUCLEOTIDE SEQUENCE [LARGE SCALE GENOMIC DNA]</scope>
    <source>
        <strain evidence="5 6">SA5d-4</strain>
    </source>
</reference>